<evidence type="ECO:0000256" key="7">
    <source>
        <dbReference type="ARBA" id="ARBA00047746"/>
    </source>
</evidence>
<evidence type="ECO:0000256" key="10">
    <source>
        <dbReference type="PIRSR" id="PIRSR601233-3"/>
    </source>
</evidence>
<dbReference type="EC" id="6.5.1.8" evidence="1"/>
<dbReference type="PANTHER" id="PTHR43749">
    <property type="entry name" value="RNA-SPLICING LIGASE RTCB"/>
    <property type="match status" value="1"/>
</dbReference>
<dbReference type="PANTHER" id="PTHR43749:SF2">
    <property type="entry name" value="RNA-SPLICING LIGASE RTCB"/>
    <property type="match status" value="1"/>
</dbReference>
<evidence type="ECO:0000256" key="4">
    <source>
        <dbReference type="ARBA" id="ARBA00022741"/>
    </source>
</evidence>
<feature type="binding site" evidence="9">
    <location>
        <position position="354"/>
    </location>
    <ligand>
        <name>GMP</name>
        <dbReference type="ChEBI" id="CHEBI:58115"/>
    </ligand>
</feature>
<dbReference type="Pfam" id="PF01139">
    <property type="entry name" value="RtcB"/>
    <property type="match status" value="1"/>
</dbReference>
<dbReference type="Proteomes" id="UP000015354">
    <property type="component" value="Unassembled WGS sequence"/>
</dbReference>
<evidence type="ECO:0000256" key="5">
    <source>
        <dbReference type="ARBA" id="ARBA00023134"/>
    </source>
</evidence>
<feature type="binding site" evidence="9">
    <location>
        <begin position="371"/>
        <end position="374"/>
    </location>
    <ligand>
        <name>GMP</name>
        <dbReference type="ChEBI" id="CHEBI:58115"/>
    </ligand>
</feature>
<evidence type="ECO:0000256" key="2">
    <source>
        <dbReference type="ARBA" id="ARBA00022598"/>
    </source>
</evidence>
<feature type="binding site" evidence="9">
    <location>
        <begin position="347"/>
        <end position="350"/>
    </location>
    <ligand>
        <name>GMP</name>
        <dbReference type="ChEBI" id="CHEBI:58115"/>
    </ligand>
</feature>
<keyword evidence="5 9" id="KW-0342">GTP-binding</keyword>
<evidence type="ECO:0000256" key="6">
    <source>
        <dbReference type="ARBA" id="ARBA00023211"/>
    </source>
</evidence>
<evidence type="ECO:0000313" key="11">
    <source>
        <dbReference type="EMBL" id="EPY30984.1"/>
    </source>
</evidence>
<dbReference type="GO" id="GO:0003909">
    <property type="term" value="F:DNA ligase activity"/>
    <property type="evidence" value="ECO:0007669"/>
    <property type="project" value="TreeGrafter"/>
</dbReference>
<evidence type="ECO:0000256" key="1">
    <source>
        <dbReference type="ARBA" id="ARBA00012726"/>
    </source>
</evidence>
<dbReference type="InterPro" id="IPR036025">
    <property type="entry name" value="RtcB-like_sf"/>
</dbReference>
<dbReference type="SUPFAM" id="SSF103365">
    <property type="entry name" value="Hypothetical protein PH1602"/>
    <property type="match status" value="1"/>
</dbReference>
<organism evidence="11 12">
    <name type="scientific">Strigomonas culicis</name>
    <dbReference type="NCBI Taxonomy" id="28005"/>
    <lineage>
        <taxon>Eukaryota</taxon>
        <taxon>Discoba</taxon>
        <taxon>Euglenozoa</taxon>
        <taxon>Kinetoplastea</taxon>
        <taxon>Metakinetoplastina</taxon>
        <taxon>Trypanosomatida</taxon>
        <taxon>Trypanosomatidae</taxon>
        <taxon>Strigomonadinae</taxon>
        <taxon>Strigomonas</taxon>
    </lineage>
</organism>
<feature type="binding site" evidence="9">
    <location>
        <begin position="312"/>
        <end position="313"/>
    </location>
    <ligand>
        <name>GMP</name>
        <dbReference type="ChEBI" id="CHEBI:58115"/>
    </ligand>
</feature>
<name>S9UQA6_9TRYP</name>
<dbReference type="GO" id="GO:0030145">
    <property type="term" value="F:manganese ion binding"/>
    <property type="evidence" value="ECO:0007669"/>
    <property type="project" value="TreeGrafter"/>
</dbReference>
<dbReference type="OrthoDB" id="10249697at2759"/>
<keyword evidence="12" id="KW-1185">Reference proteome</keyword>
<evidence type="ECO:0000313" key="12">
    <source>
        <dbReference type="Proteomes" id="UP000015354"/>
    </source>
</evidence>
<protein>
    <recommendedName>
        <fullName evidence="1">3'-phosphate/5'-hydroxy nucleic acid ligase</fullName>
        <ecNumber evidence="1">6.5.1.8</ecNumber>
    </recommendedName>
</protein>
<keyword evidence="3 10" id="KW-0479">Metal-binding</keyword>
<dbReference type="GO" id="GO:0006396">
    <property type="term" value="P:RNA processing"/>
    <property type="evidence" value="ECO:0007669"/>
    <property type="project" value="InterPro"/>
</dbReference>
<evidence type="ECO:0000256" key="8">
    <source>
        <dbReference type="PIRSR" id="PIRSR601233-1"/>
    </source>
</evidence>
<comment type="cofactor">
    <cofactor evidence="10">
        <name>Mn(2+)</name>
        <dbReference type="ChEBI" id="CHEBI:29035"/>
    </cofactor>
    <text evidence="10">Binds 2 manganese ions per subunit.</text>
</comment>
<feature type="binding site" evidence="9">
    <location>
        <begin position="196"/>
        <end position="200"/>
    </location>
    <ligand>
        <name>GMP</name>
        <dbReference type="ChEBI" id="CHEBI:58115"/>
    </ligand>
</feature>
<evidence type="ECO:0000256" key="9">
    <source>
        <dbReference type="PIRSR" id="PIRSR601233-2"/>
    </source>
</evidence>
<feature type="binding site" evidence="10">
    <location>
        <position position="101"/>
    </location>
    <ligand>
        <name>Mn(2+)</name>
        <dbReference type="ChEBI" id="CHEBI:29035"/>
        <label>1</label>
    </ligand>
</feature>
<dbReference type="GO" id="GO:0042245">
    <property type="term" value="P:RNA repair"/>
    <property type="evidence" value="ECO:0007669"/>
    <property type="project" value="TreeGrafter"/>
</dbReference>
<proteinExistence type="predicted"/>
<evidence type="ECO:0000256" key="3">
    <source>
        <dbReference type="ARBA" id="ARBA00022723"/>
    </source>
</evidence>
<feature type="binding site" evidence="10">
    <location>
        <position position="197"/>
    </location>
    <ligand>
        <name>Mn(2+)</name>
        <dbReference type="ChEBI" id="CHEBI:29035"/>
        <label>1</label>
    </ligand>
</feature>
<keyword evidence="6 10" id="KW-0464">Manganese</keyword>
<dbReference type="GO" id="GO:0170057">
    <property type="term" value="F:RNA ligase (GTP) activity"/>
    <property type="evidence" value="ECO:0007669"/>
    <property type="project" value="UniProtKB-EC"/>
</dbReference>
<dbReference type="InterPro" id="IPR001233">
    <property type="entry name" value="RtcB"/>
</dbReference>
<reference evidence="11 12" key="1">
    <citation type="journal article" date="2013" name="PLoS ONE">
        <title>Predicting the Proteins of Angomonas deanei, Strigomonas culicis and Their Respective Endosymbionts Reveals New Aspects of the Trypanosomatidae Family.</title>
        <authorList>
            <person name="Motta M.C."/>
            <person name="Martins A.C."/>
            <person name="de Souza S.S."/>
            <person name="Catta-Preta C.M."/>
            <person name="Silva R."/>
            <person name="Klein C.C."/>
            <person name="de Almeida L.G."/>
            <person name="de Lima Cunha O."/>
            <person name="Ciapina L.P."/>
            <person name="Brocchi M."/>
            <person name="Colabardini A.C."/>
            <person name="de Araujo Lima B."/>
            <person name="Machado C.R."/>
            <person name="de Almeida Soares C.M."/>
            <person name="Probst C.M."/>
            <person name="de Menezes C.B."/>
            <person name="Thompson C.E."/>
            <person name="Bartholomeu D.C."/>
            <person name="Gradia D.F."/>
            <person name="Pavoni D.P."/>
            <person name="Grisard E.C."/>
            <person name="Fantinatti-Garboggini F."/>
            <person name="Marchini F.K."/>
            <person name="Rodrigues-Luiz G.F."/>
            <person name="Wagner G."/>
            <person name="Goldman G.H."/>
            <person name="Fietto J.L."/>
            <person name="Elias M.C."/>
            <person name="Goldman M.H."/>
            <person name="Sagot M.F."/>
            <person name="Pereira M."/>
            <person name="Stoco P.H."/>
            <person name="de Mendonca-Neto R.P."/>
            <person name="Teixeira S.M."/>
            <person name="Maciel T.E."/>
            <person name="de Oliveira Mendes T.A."/>
            <person name="Urmenyi T.P."/>
            <person name="de Souza W."/>
            <person name="Schenkman S."/>
            <person name="de Vasconcelos A.T."/>
        </authorList>
    </citation>
    <scope>NUCLEOTIDE SEQUENCE [LARGE SCALE GENOMIC DNA]</scope>
</reference>
<dbReference type="EMBL" id="ATMH01003719">
    <property type="protein sequence ID" value="EPY30984.1"/>
    <property type="molecule type" value="Genomic_DNA"/>
</dbReference>
<sequence length="442" mass="47680">MRRFVSPVCQRIQRRGCSAPARSTFSILQAESATAAEVRGWVHGVDVDPSALQQIAQLSALKSIIRHPVAIMPDVHGGIGCTVGTVIPTSGALIPASVGVDIGCGMVAVKTTLVPEQLPGSLEHLRTEVEASIPHGRTHSGRAESDVGGWRSRVPERVQAVWKAELAQGFEELCRRVPHLRQSNHINHLGTLGTGNHFIEVCLDNDPDSAARVGDAALGVARIGNRIGSTYIALAQKDMGALVHTLPHKDLAYLTEGTVHFTEYIAAVEWAQTYAMWNRRLMMAFVLDALRRALPPSVAFEVDGAHAVNCHHNYVERFVVDATSGEAVWLTRKGATSARRGELAVVPGSMGARSYIVRGKGNMSSYCSCSHGAGRRFSRGETKRRFTLADHVAATQGVECRKDAGVLDETPAAYKDIDAVMHAQEELVEVVAVLNQILCVKG</sequence>
<accession>S9UQA6</accession>
<comment type="caution">
    <text evidence="11">The sequence shown here is derived from an EMBL/GenBank/DDBJ whole genome shotgun (WGS) entry which is preliminary data.</text>
</comment>
<dbReference type="InterPro" id="IPR052915">
    <property type="entry name" value="RtcB-like"/>
</dbReference>
<gene>
    <name evidence="11" type="ORF">STCU_03719</name>
</gene>
<dbReference type="Gene3D" id="3.90.1860.10">
    <property type="entry name" value="tRNA-splicing ligase RtcB"/>
    <property type="match status" value="1"/>
</dbReference>
<feature type="binding site" evidence="10">
    <location>
        <position position="312"/>
    </location>
    <ligand>
        <name>Mn(2+)</name>
        <dbReference type="ChEBI" id="CHEBI:29035"/>
        <label>2</label>
    </ligand>
</feature>
<dbReference type="GO" id="GO:0005525">
    <property type="term" value="F:GTP binding"/>
    <property type="evidence" value="ECO:0007669"/>
    <property type="project" value="UniProtKB-KW"/>
</dbReference>
<feature type="active site" description="GMP-histidine intermediate" evidence="8">
    <location>
        <position position="371"/>
    </location>
</feature>
<feature type="binding site" evidence="9">
    <location>
        <position position="441"/>
    </location>
    <ligand>
        <name>GMP</name>
        <dbReference type="ChEBI" id="CHEBI:58115"/>
    </ligand>
</feature>
<dbReference type="AlphaFoldDB" id="S9UQA6"/>
<keyword evidence="2 11" id="KW-0436">Ligase</keyword>
<keyword evidence="4 9" id="KW-0547">Nucleotide-binding</keyword>
<dbReference type="GO" id="GO:0006281">
    <property type="term" value="P:DNA repair"/>
    <property type="evidence" value="ECO:0007669"/>
    <property type="project" value="TreeGrafter"/>
</dbReference>
<comment type="catalytic activity">
    <reaction evidence="7">
        <text>a 3'-end 3'-phospho-ribonucleotide-RNA + a 5'-end dephospho-ribonucleoside-RNA + GTP = a ribonucleotidyl-ribonucleotide-RNA + GMP + diphosphate</text>
        <dbReference type="Rhea" id="RHEA:68076"/>
        <dbReference type="Rhea" id="RHEA-COMP:10463"/>
        <dbReference type="Rhea" id="RHEA-COMP:13936"/>
        <dbReference type="Rhea" id="RHEA-COMP:17355"/>
        <dbReference type="ChEBI" id="CHEBI:33019"/>
        <dbReference type="ChEBI" id="CHEBI:37565"/>
        <dbReference type="ChEBI" id="CHEBI:58115"/>
        <dbReference type="ChEBI" id="CHEBI:83062"/>
        <dbReference type="ChEBI" id="CHEBI:138284"/>
        <dbReference type="ChEBI" id="CHEBI:173118"/>
        <dbReference type="EC" id="6.5.1.8"/>
    </reaction>
</comment>